<reference evidence="5" key="1">
    <citation type="submission" date="2021-07" db="EMBL/GenBank/DDBJ databases">
        <authorList>
            <person name="Durling M."/>
        </authorList>
    </citation>
    <scope>NUCLEOTIDE SEQUENCE</scope>
</reference>
<keyword evidence="6" id="KW-1185">Reference proteome</keyword>
<dbReference type="Pfam" id="PF23190">
    <property type="entry name" value="LHD_TRPY1"/>
    <property type="match status" value="1"/>
</dbReference>
<feature type="transmembrane region" description="Helical" evidence="2">
    <location>
        <begin position="404"/>
        <end position="426"/>
    </location>
</feature>
<feature type="transmembrane region" description="Helical" evidence="2">
    <location>
        <begin position="517"/>
        <end position="535"/>
    </location>
</feature>
<protein>
    <recommendedName>
        <fullName evidence="7">Nonselective cation channel</fullName>
    </recommendedName>
</protein>
<dbReference type="InterPro" id="IPR056336">
    <property type="entry name" value="YVC1_C"/>
</dbReference>
<sequence>MGQQLSQSGGGGALSETSRLFPDPEEEVNHDGCFPPHGVRDLCPANPHAGLPVYITIHRIRRDIIAAIDDPYSIEQLRDPRMNLSVVRPLVDTLYDLNDVSVVYCLLVNRVQFQTEQQAQPHQQSVCATRALLCELLASRILRRFNEDNPGVQGLLLLAHILVGAFDPFQQAPQEVLESSNHGSLSFSVQSRTGYQRKLPALEIAIVSESKIFLCSSACQKVVQAIYEGRVIYTPTSFIDILPDHYKQKPVSLYNPRKAPIFNQYRLIVPRTRNILEILQFMVLLALYISVMADRDPSKFGTLEVVFIVYTFGFLLDLCSTILEHGWRVYTQNLWSFLDVTFAVIFGIYFTLRMHGLRVGELVPGQQAMDVLAMGAPVLVPRLAFNIMSENILFVSLRAMMRDFTVLTVLAVWCFAGFLLSMSWLAEGAHETITISKWMLWVWFGLDGTGIQRSTEFHWILGPILMIAFAFLGNTLFLTILVSMLSTTFSNIVANANAEIQFRRAVLTLEGVKSDAIFAYQPPFNLLAVIILIPLKFMVTPRWFHKVNVTAVKVLNAPVLLIIGYFERRCLWPRTKRPNDPEQLPKTKAPPKRPWDLTRGFSVHGDIERVFDTEPPQEVEDEIANDDDIAHVGHATFALAEEFEREFGPDAAGGRIKKISRKDRRDSVAPFAGMVRQLSNMSDDDAGSSKADIKSRLAALEKSTMRIERMLGRLCAGMDEELGRNRSDSDNDDGDGDDEVDTLEDTDGSVLNST</sequence>
<feature type="domain" description="Calcium channel YVC1-like C-terminal transmembrane" evidence="4">
    <location>
        <begin position="281"/>
        <end position="570"/>
    </location>
</feature>
<dbReference type="InterPro" id="IPR056337">
    <property type="entry name" value="LHD_YVC1"/>
</dbReference>
<feature type="transmembrane region" description="Helical" evidence="2">
    <location>
        <begin position="305"/>
        <end position="323"/>
    </location>
</feature>
<evidence type="ECO:0000256" key="2">
    <source>
        <dbReference type="SAM" id="Phobius"/>
    </source>
</evidence>
<keyword evidence="2" id="KW-0812">Transmembrane</keyword>
<evidence type="ECO:0000313" key="6">
    <source>
        <dbReference type="Proteomes" id="UP000701801"/>
    </source>
</evidence>
<dbReference type="Proteomes" id="UP000701801">
    <property type="component" value="Unassembled WGS sequence"/>
</dbReference>
<dbReference type="OrthoDB" id="2373987at2759"/>
<keyword evidence="2" id="KW-1133">Transmembrane helix</keyword>
<feature type="region of interest" description="Disordered" evidence="1">
    <location>
        <begin position="717"/>
        <end position="754"/>
    </location>
</feature>
<feature type="transmembrane region" description="Helical" evidence="2">
    <location>
        <begin position="335"/>
        <end position="352"/>
    </location>
</feature>
<dbReference type="AlphaFoldDB" id="A0A9N9M1F0"/>
<name>A0A9N9M1F0_9HELO</name>
<keyword evidence="2" id="KW-0472">Membrane</keyword>
<dbReference type="Pfam" id="PF23317">
    <property type="entry name" value="YVC1_C"/>
    <property type="match status" value="1"/>
</dbReference>
<feature type="transmembrane region" description="Helical" evidence="2">
    <location>
        <begin position="547"/>
        <end position="566"/>
    </location>
</feature>
<gene>
    <name evidence="5" type="ORF">HYALB_00002948</name>
</gene>
<evidence type="ECO:0008006" key="7">
    <source>
        <dbReference type="Google" id="ProtNLM"/>
    </source>
</evidence>
<evidence type="ECO:0000259" key="3">
    <source>
        <dbReference type="Pfam" id="PF23190"/>
    </source>
</evidence>
<proteinExistence type="predicted"/>
<feature type="transmembrane region" description="Helical" evidence="2">
    <location>
        <begin position="463"/>
        <end position="485"/>
    </location>
</feature>
<evidence type="ECO:0000259" key="4">
    <source>
        <dbReference type="Pfam" id="PF23317"/>
    </source>
</evidence>
<feature type="transmembrane region" description="Helical" evidence="2">
    <location>
        <begin position="275"/>
        <end position="293"/>
    </location>
</feature>
<comment type="caution">
    <text evidence="5">The sequence shown here is derived from an EMBL/GenBank/DDBJ whole genome shotgun (WGS) entry which is preliminary data.</text>
</comment>
<feature type="domain" description="YVC1 N-terminal linker helical" evidence="3">
    <location>
        <begin position="56"/>
        <end position="248"/>
    </location>
</feature>
<dbReference type="PANTHER" id="PTHR35859">
    <property type="entry name" value="NONSELECTIVE CATION CHANNEL PROTEIN"/>
    <property type="match status" value="1"/>
</dbReference>
<accession>A0A9N9M1F0</accession>
<dbReference type="InterPro" id="IPR052971">
    <property type="entry name" value="TRP_calcium_channel"/>
</dbReference>
<dbReference type="PANTHER" id="PTHR35859:SF1">
    <property type="entry name" value="NONSELECTIVE CATION CHANNEL PROTEIN"/>
    <property type="match status" value="1"/>
</dbReference>
<dbReference type="EMBL" id="CAJVRM010000695">
    <property type="protein sequence ID" value="CAG8982930.1"/>
    <property type="molecule type" value="Genomic_DNA"/>
</dbReference>
<evidence type="ECO:0000313" key="5">
    <source>
        <dbReference type="EMBL" id="CAG8982930.1"/>
    </source>
</evidence>
<organism evidence="5 6">
    <name type="scientific">Hymenoscyphus albidus</name>
    <dbReference type="NCBI Taxonomy" id="595503"/>
    <lineage>
        <taxon>Eukaryota</taxon>
        <taxon>Fungi</taxon>
        <taxon>Dikarya</taxon>
        <taxon>Ascomycota</taxon>
        <taxon>Pezizomycotina</taxon>
        <taxon>Leotiomycetes</taxon>
        <taxon>Helotiales</taxon>
        <taxon>Helotiaceae</taxon>
        <taxon>Hymenoscyphus</taxon>
    </lineage>
</organism>
<feature type="compositionally biased region" description="Acidic residues" evidence="1">
    <location>
        <begin position="730"/>
        <end position="747"/>
    </location>
</feature>
<evidence type="ECO:0000256" key="1">
    <source>
        <dbReference type="SAM" id="MobiDB-lite"/>
    </source>
</evidence>